<evidence type="ECO:0000259" key="9">
    <source>
        <dbReference type="Pfam" id="PF20908"/>
    </source>
</evidence>
<keyword evidence="11" id="KW-1185">Reference proteome</keyword>
<evidence type="ECO:0000313" key="10">
    <source>
        <dbReference type="EMBL" id="KAF0293927.1"/>
    </source>
</evidence>
<dbReference type="GO" id="GO:0005783">
    <property type="term" value="C:endoplasmic reticulum"/>
    <property type="evidence" value="ECO:0007669"/>
    <property type="project" value="TreeGrafter"/>
</dbReference>
<keyword evidence="3" id="KW-0833">Ubl conjugation pathway</keyword>
<dbReference type="InterPro" id="IPR012462">
    <property type="entry name" value="UFSP1/2_DUB_cat"/>
</dbReference>
<evidence type="ECO:0000256" key="6">
    <source>
        <dbReference type="ARBA" id="ARBA00057559"/>
    </source>
</evidence>
<accession>A0A6A4VC71</accession>
<sequence>MKVSVYAPLLSRLLAGPRPYVGTLVGLVHDDRAHVLGCLLDHVEGGTPGVGSELLDALPGGLAPLGVAGDSDGRLEELALLSTVISLLPAGAQRAVVLSVSGGEGEGEPEPTAALFLYGDGELERTEFETFGAEQLRAQTVLLRLEGALSLRCKPGCEPLAEAFDRLKRTLDSPVTCFVQPEANRLLRAQDDESAPEGSCSELAGRRSAGRAQALFKLMLQRTGLVESRPAGGAPVIEYCRGRQQLVDLTLPISCVALVAAAAPLAQAAAALSEAALRQLAQLRTVITDVYREKERVVPAEPLHFNPEECGHYVTLVYSAASDDEKLESYRRNVHAALLLAADRPLFRRANRHRFDDQSPFLTNVHVGLSAPRQTAGQTALVRGTYVYHHYMQDRMDDSGWGCAYRSLQTLASWFQRQGYTGRAPPTHREIQQCLVDIGDKPASFVGSRQWIGSTEVSYCLQHLYGVESRILHVSSGADLGSKARALLRHFNDEGTPVMIGGGVLAHTLLGVAFDEASGEASFLVLDPHYTGAENLTTIQNKGWCGWKDGQFWDQTAYYNLCMPVRPRCV</sequence>
<feature type="domain" description="UFSP2 second" evidence="9">
    <location>
        <begin position="216"/>
        <end position="358"/>
    </location>
</feature>
<dbReference type="SUPFAM" id="SSF54001">
    <property type="entry name" value="Cysteine proteinases"/>
    <property type="match status" value="1"/>
</dbReference>
<evidence type="ECO:0000256" key="3">
    <source>
        <dbReference type="ARBA" id="ARBA00022786"/>
    </source>
</evidence>
<reference evidence="10 11" key="1">
    <citation type="submission" date="2019-07" db="EMBL/GenBank/DDBJ databases">
        <title>Draft genome assembly of a fouling barnacle, Amphibalanus amphitrite (Darwin, 1854): The first reference genome for Thecostraca.</title>
        <authorList>
            <person name="Kim W."/>
        </authorList>
    </citation>
    <scope>NUCLEOTIDE SEQUENCE [LARGE SCALE GENOMIC DNA]</scope>
    <source>
        <strain evidence="10">SNU_AA5</strain>
        <tissue evidence="10">Soma without cirri and trophi</tissue>
    </source>
</reference>
<feature type="domain" description="UFSP1/2/DUB catalytic" evidence="8">
    <location>
        <begin position="378"/>
        <end position="562"/>
    </location>
</feature>
<dbReference type="InterPro" id="IPR049387">
    <property type="entry name" value="UFSP2-like_2nd"/>
</dbReference>
<dbReference type="PANTHER" id="PTHR48153:SF2">
    <property type="entry name" value="UFM1-SPECIFIC PROTEASE 2"/>
    <property type="match status" value="1"/>
</dbReference>
<comment type="similarity">
    <text evidence="1">Belongs to the peptidase C78 family.</text>
</comment>
<comment type="function">
    <text evidence="6">Thiol protease which recognizes and hydrolyzes the peptide bond at the C-terminal Gly of UFM1, a ubiquitin-like modifier protein bound to a number of target proteins. Does not hydrolyze SUMO1 or ISG15 ubiquitin-like proteins.</text>
</comment>
<dbReference type="Pfam" id="PF07910">
    <property type="entry name" value="Peptidase_C78"/>
    <property type="match status" value="1"/>
</dbReference>
<dbReference type="GO" id="GO:0071567">
    <property type="term" value="F:deUFMylase activity"/>
    <property type="evidence" value="ECO:0007669"/>
    <property type="project" value="TreeGrafter"/>
</dbReference>
<dbReference type="GO" id="GO:0006508">
    <property type="term" value="P:proteolysis"/>
    <property type="evidence" value="ECO:0007669"/>
    <property type="project" value="UniProtKB-KW"/>
</dbReference>
<evidence type="ECO:0000256" key="1">
    <source>
        <dbReference type="ARBA" id="ARBA00008552"/>
    </source>
</evidence>
<evidence type="ECO:0000313" key="11">
    <source>
        <dbReference type="Proteomes" id="UP000440578"/>
    </source>
</evidence>
<evidence type="ECO:0000256" key="7">
    <source>
        <dbReference type="ARBA" id="ARBA00073264"/>
    </source>
</evidence>
<organism evidence="10 11">
    <name type="scientific">Amphibalanus amphitrite</name>
    <name type="common">Striped barnacle</name>
    <name type="synonym">Balanus amphitrite</name>
    <dbReference type="NCBI Taxonomy" id="1232801"/>
    <lineage>
        <taxon>Eukaryota</taxon>
        <taxon>Metazoa</taxon>
        <taxon>Ecdysozoa</taxon>
        <taxon>Arthropoda</taxon>
        <taxon>Crustacea</taxon>
        <taxon>Multicrustacea</taxon>
        <taxon>Cirripedia</taxon>
        <taxon>Thoracica</taxon>
        <taxon>Thoracicalcarea</taxon>
        <taxon>Balanomorpha</taxon>
        <taxon>Balanoidea</taxon>
        <taxon>Balanidae</taxon>
        <taxon>Amphibalaninae</taxon>
        <taxon>Amphibalanus</taxon>
    </lineage>
</organism>
<comment type="caution">
    <text evidence="10">The sequence shown here is derived from an EMBL/GenBank/DDBJ whole genome shotgun (WGS) entry which is preliminary data.</text>
</comment>
<dbReference type="Pfam" id="PF20908">
    <property type="entry name" value="UfSP2_N"/>
    <property type="match status" value="1"/>
</dbReference>
<protein>
    <recommendedName>
        <fullName evidence="7">Probable Ufm1-specific protease 2</fullName>
    </recommendedName>
</protein>
<name>A0A6A4VC71_AMPAM</name>
<dbReference type="Proteomes" id="UP000440578">
    <property type="component" value="Unassembled WGS sequence"/>
</dbReference>
<gene>
    <name evidence="10" type="primary">Ufsp2</name>
    <name evidence="10" type="ORF">FJT64_008325</name>
</gene>
<evidence type="ECO:0000256" key="2">
    <source>
        <dbReference type="ARBA" id="ARBA00022670"/>
    </source>
</evidence>
<evidence type="ECO:0000256" key="4">
    <source>
        <dbReference type="ARBA" id="ARBA00022801"/>
    </source>
</evidence>
<proteinExistence type="inferred from homology"/>
<dbReference type="Gene3D" id="3.90.70.130">
    <property type="match status" value="1"/>
</dbReference>
<evidence type="ECO:0000259" key="8">
    <source>
        <dbReference type="Pfam" id="PF07910"/>
    </source>
</evidence>
<keyword evidence="4" id="KW-0378">Hydrolase</keyword>
<keyword evidence="5" id="KW-0788">Thiol protease</keyword>
<dbReference type="EMBL" id="VIIS01001714">
    <property type="protein sequence ID" value="KAF0293927.1"/>
    <property type="molecule type" value="Genomic_DNA"/>
</dbReference>
<evidence type="ECO:0000256" key="5">
    <source>
        <dbReference type="ARBA" id="ARBA00022807"/>
    </source>
</evidence>
<dbReference type="PANTHER" id="PTHR48153">
    <property type="entry name" value="UFM1-SPECIFIC PROTEASE 2"/>
    <property type="match status" value="1"/>
</dbReference>
<dbReference type="AlphaFoldDB" id="A0A6A4VC71"/>
<dbReference type="OrthoDB" id="417506at2759"/>
<dbReference type="GO" id="GO:0005634">
    <property type="term" value="C:nucleus"/>
    <property type="evidence" value="ECO:0007669"/>
    <property type="project" value="TreeGrafter"/>
</dbReference>
<dbReference type="FunFam" id="3.90.70.130:FF:000001">
    <property type="entry name" value="Probable Ufm1-specific protease 2"/>
    <property type="match status" value="1"/>
</dbReference>
<keyword evidence="2 10" id="KW-0645">Protease</keyword>
<dbReference type="InterPro" id="IPR038765">
    <property type="entry name" value="Papain-like_cys_pep_sf"/>
</dbReference>